<gene>
    <name evidence="7" type="ORF">HNR46_002122</name>
</gene>
<keyword evidence="8" id="KW-1185">Reference proteome</keyword>
<dbReference type="InterPro" id="IPR000612">
    <property type="entry name" value="PMP3"/>
</dbReference>
<dbReference type="Proteomes" id="UP000557717">
    <property type="component" value="Unassembled WGS sequence"/>
</dbReference>
<evidence type="ECO:0000256" key="2">
    <source>
        <dbReference type="ARBA" id="ARBA00009530"/>
    </source>
</evidence>
<keyword evidence="3 6" id="KW-0812">Transmembrane</keyword>
<organism evidence="7 8">
    <name type="scientific">Haloferula luteola</name>
    <dbReference type="NCBI Taxonomy" id="595692"/>
    <lineage>
        <taxon>Bacteria</taxon>
        <taxon>Pseudomonadati</taxon>
        <taxon>Verrucomicrobiota</taxon>
        <taxon>Verrucomicrobiia</taxon>
        <taxon>Verrucomicrobiales</taxon>
        <taxon>Verrucomicrobiaceae</taxon>
        <taxon>Haloferula</taxon>
    </lineage>
</organism>
<proteinExistence type="inferred from homology"/>
<evidence type="ECO:0000256" key="3">
    <source>
        <dbReference type="ARBA" id="ARBA00022692"/>
    </source>
</evidence>
<dbReference type="Pfam" id="PF01679">
    <property type="entry name" value="Pmp3"/>
    <property type="match status" value="1"/>
</dbReference>
<dbReference type="GO" id="GO:0016020">
    <property type="term" value="C:membrane"/>
    <property type="evidence" value="ECO:0007669"/>
    <property type="project" value="UniProtKB-SubCell"/>
</dbReference>
<evidence type="ECO:0000256" key="5">
    <source>
        <dbReference type="ARBA" id="ARBA00023136"/>
    </source>
</evidence>
<comment type="subcellular location">
    <subcellularLocation>
        <location evidence="1">Membrane</location>
    </subcellularLocation>
</comment>
<accession>A0A840V324</accession>
<comment type="similarity">
    <text evidence="2">Belongs to the UPF0057 (PMP3) family.</text>
</comment>
<dbReference type="PANTHER" id="PTHR21659">
    <property type="entry name" value="HYDROPHOBIC PROTEIN RCI2 LOW TEMPERATURE AND SALT RESPONSIVE PROTEIN LTI6 -RELATED"/>
    <property type="match status" value="1"/>
</dbReference>
<dbReference type="PROSITE" id="PS01309">
    <property type="entry name" value="UPF0057"/>
    <property type="match status" value="1"/>
</dbReference>
<dbReference type="PANTHER" id="PTHR21659:SF42">
    <property type="entry name" value="UPF0057 MEMBRANE PROTEIN ZK632.10-RELATED"/>
    <property type="match status" value="1"/>
</dbReference>
<keyword evidence="4 6" id="KW-1133">Transmembrane helix</keyword>
<reference evidence="7 8" key="1">
    <citation type="submission" date="2020-08" db="EMBL/GenBank/DDBJ databases">
        <title>Genomic Encyclopedia of Type Strains, Phase IV (KMG-IV): sequencing the most valuable type-strain genomes for metagenomic binning, comparative biology and taxonomic classification.</title>
        <authorList>
            <person name="Goeker M."/>
        </authorList>
    </citation>
    <scope>NUCLEOTIDE SEQUENCE [LARGE SCALE GENOMIC DNA]</scope>
    <source>
        <strain evidence="7 8">YC6886</strain>
    </source>
</reference>
<evidence type="ECO:0000313" key="8">
    <source>
        <dbReference type="Proteomes" id="UP000557717"/>
    </source>
</evidence>
<evidence type="ECO:0000256" key="6">
    <source>
        <dbReference type="SAM" id="Phobius"/>
    </source>
</evidence>
<dbReference type="AlphaFoldDB" id="A0A840V324"/>
<name>A0A840V324_9BACT</name>
<comment type="caution">
    <text evidence="7">The sequence shown here is derived from an EMBL/GenBank/DDBJ whole genome shotgun (WGS) entry which is preliminary data.</text>
</comment>
<feature type="transmembrane region" description="Helical" evidence="6">
    <location>
        <begin position="38"/>
        <end position="59"/>
    </location>
</feature>
<protein>
    <submittedName>
        <fullName evidence="7">Uncharacterized membrane protein YqaE (UPF0057 family)</fullName>
    </submittedName>
</protein>
<evidence type="ECO:0000313" key="7">
    <source>
        <dbReference type="EMBL" id="MBB5351883.1"/>
    </source>
</evidence>
<keyword evidence="5 6" id="KW-0472">Membrane</keyword>
<evidence type="ECO:0000256" key="4">
    <source>
        <dbReference type="ARBA" id="ARBA00022989"/>
    </source>
</evidence>
<sequence>MATPTTATGTNKLLLIIIAFFLPPLAVALKEGLNGSFLLNLVLTLLFWLPGFIHALLVIL</sequence>
<dbReference type="EMBL" id="JACHFD010000009">
    <property type="protein sequence ID" value="MBB5351883.1"/>
    <property type="molecule type" value="Genomic_DNA"/>
</dbReference>
<dbReference type="RefSeq" id="WP_184018447.1">
    <property type="nucleotide sequence ID" value="NZ_JACHFD010000009.1"/>
</dbReference>
<evidence type="ECO:0000256" key="1">
    <source>
        <dbReference type="ARBA" id="ARBA00004370"/>
    </source>
</evidence>